<dbReference type="GO" id="GO:0004553">
    <property type="term" value="F:hydrolase activity, hydrolyzing O-glycosyl compounds"/>
    <property type="evidence" value="ECO:0007669"/>
    <property type="project" value="InterPro"/>
</dbReference>
<protein>
    <submittedName>
        <fullName evidence="6">Alpha-glucosidase (Family GH31 glycosyl hydrolase)</fullName>
    </submittedName>
</protein>
<dbReference type="CDD" id="cd06595">
    <property type="entry name" value="GH31_u1"/>
    <property type="match status" value="1"/>
</dbReference>
<dbReference type="Pfam" id="PF01055">
    <property type="entry name" value="Glyco_hydro_31_2nd"/>
    <property type="match status" value="1"/>
</dbReference>
<evidence type="ECO:0000313" key="7">
    <source>
        <dbReference type="Proteomes" id="UP000238205"/>
    </source>
</evidence>
<organism evidence="6 7">
    <name type="scientific">Alkalibacterium olivapovliticus</name>
    <dbReference type="NCBI Taxonomy" id="99907"/>
    <lineage>
        <taxon>Bacteria</taxon>
        <taxon>Bacillati</taxon>
        <taxon>Bacillota</taxon>
        <taxon>Bacilli</taxon>
        <taxon>Lactobacillales</taxon>
        <taxon>Carnobacteriaceae</taxon>
        <taxon>Alkalibacterium</taxon>
    </lineage>
</organism>
<dbReference type="EMBL" id="PVTO01000003">
    <property type="protein sequence ID" value="PRY83707.1"/>
    <property type="molecule type" value="Genomic_DNA"/>
</dbReference>
<feature type="domain" description="DUF5110" evidence="4">
    <location>
        <begin position="616"/>
        <end position="686"/>
    </location>
</feature>
<evidence type="ECO:0000259" key="3">
    <source>
        <dbReference type="Pfam" id="PF01055"/>
    </source>
</evidence>
<dbReference type="Pfam" id="PF21365">
    <property type="entry name" value="Glyco_hydro_31_3rd"/>
    <property type="match status" value="1"/>
</dbReference>
<dbReference type="InterPro" id="IPR033403">
    <property type="entry name" value="DUF5110"/>
</dbReference>
<dbReference type="PANTHER" id="PTHR43863">
    <property type="entry name" value="HYDROLASE, PUTATIVE (AFU_ORTHOLOGUE AFUA_1G03140)-RELATED"/>
    <property type="match status" value="1"/>
</dbReference>
<dbReference type="SUPFAM" id="SSF51445">
    <property type="entry name" value="(Trans)glycosidases"/>
    <property type="match status" value="1"/>
</dbReference>
<evidence type="ECO:0000256" key="1">
    <source>
        <dbReference type="ARBA" id="ARBA00007806"/>
    </source>
</evidence>
<accession>A0A2T0WAI7</accession>
<dbReference type="AlphaFoldDB" id="A0A2T0WAI7"/>
<dbReference type="InterPro" id="IPR013780">
    <property type="entry name" value="Glyco_hydro_b"/>
</dbReference>
<feature type="domain" description="Glycosyl hydrolase family 31 C-terminal" evidence="5">
    <location>
        <begin position="512"/>
        <end position="601"/>
    </location>
</feature>
<reference evidence="6 7" key="1">
    <citation type="submission" date="2018-03" db="EMBL/GenBank/DDBJ databases">
        <title>Genomic Encyclopedia of Archaeal and Bacterial Type Strains, Phase II (KMG-II): from individual species to whole genera.</title>
        <authorList>
            <person name="Goeker M."/>
        </authorList>
    </citation>
    <scope>NUCLEOTIDE SEQUENCE [LARGE SCALE GENOMIC DNA]</scope>
    <source>
        <strain evidence="6 7">DSM 13175</strain>
    </source>
</reference>
<evidence type="ECO:0000313" key="6">
    <source>
        <dbReference type="EMBL" id="PRY83707.1"/>
    </source>
</evidence>
<dbReference type="PANTHER" id="PTHR43863:SF2">
    <property type="entry name" value="MALTASE-GLUCOAMYLASE"/>
    <property type="match status" value="1"/>
</dbReference>
<dbReference type="InterPro" id="IPR000322">
    <property type="entry name" value="Glyco_hydro_31_TIM"/>
</dbReference>
<dbReference type="GO" id="GO:0005975">
    <property type="term" value="P:carbohydrate metabolic process"/>
    <property type="evidence" value="ECO:0007669"/>
    <property type="project" value="InterPro"/>
</dbReference>
<feature type="domain" description="Glycoside hydrolase family 31 TIM barrel" evidence="3">
    <location>
        <begin position="198"/>
        <end position="502"/>
    </location>
</feature>
<dbReference type="OrthoDB" id="176168at2"/>
<dbReference type="Proteomes" id="UP000238205">
    <property type="component" value="Unassembled WGS sequence"/>
</dbReference>
<dbReference type="Gene3D" id="3.20.20.80">
    <property type="entry name" value="Glycosidases"/>
    <property type="match status" value="1"/>
</dbReference>
<keyword evidence="2" id="KW-0326">Glycosidase</keyword>
<keyword evidence="7" id="KW-1185">Reference proteome</keyword>
<dbReference type="SUPFAM" id="SSF51011">
    <property type="entry name" value="Glycosyl hydrolase domain"/>
    <property type="match status" value="1"/>
</dbReference>
<dbReference type="RefSeq" id="WP_106191131.1">
    <property type="nucleotide sequence ID" value="NZ_PVTO01000003.1"/>
</dbReference>
<evidence type="ECO:0000256" key="2">
    <source>
        <dbReference type="RuleBase" id="RU361185"/>
    </source>
</evidence>
<proteinExistence type="inferred from homology"/>
<dbReference type="Pfam" id="PF17137">
    <property type="entry name" value="DUF5110"/>
    <property type="match status" value="1"/>
</dbReference>
<dbReference type="InterPro" id="IPR017853">
    <property type="entry name" value="GH"/>
</dbReference>
<gene>
    <name evidence="6" type="ORF">CLV38_103131</name>
</gene>
<sequence length="803" mass="93138">MVKNRKETFKLDTHPKAPEESIVTWGNYRFTVLTAAMIRLEYDPEGKFEDEATQTVLNRDFDTPDFDLKDTDEYIEIITSHSHLMFYKAEGGFTKHNLNIEAIGNYSLYHSTWYFGEKPESLKGTARTLDFADGAIELDEGLMNKNGFSVFDDSNSMRLTEDGWVEKRPGNVTDMYFLGYGRDYLGTLKDYHYLTGKTPLLPRYALGNWWSRYYAYSQDGYKRLMTEFQKREIPFSVAVIDMDWHVTDIAPEYGSGWTGYTWNTDLFPDPDEFLSWLSDNGLRTTLNLHPANGVQPFEEMYEPMARELGVNVEEEEPIEFDIANPEFLEGYFKYLHHPHEEIGVDFWWIDWQQGSVTKVEGLDPLWMLNHYHFLDHAREGNRALIFSRYAGLGSHRYPIGFSGDTASTWDSLHFQPYFTATSSNVGYSWWSHDIGGHMGGIKDNELFVRWVQFGVFSPINRLHSQDGEFSGKEPWRYGQKANGIVTEFMQLRHRLIPYLYTMNVLNHMDDFPLIRPMYYHYPWKDEAYEVPNQYYFGTQMIVAPITTPMNNDLRLGKVKVWLPEGNWYDFFNNRSYEGDRMIDVYRPMSTFPVFVKAGGILPMDQNHQNHTDNPEEMELRVYAGADGNFSLYEDDGLGKGNHQVTTKMQFKWRENEDEWAMLQVGPPEGSIEVLPEYRQYSLSLVGFKCTQMPEVYVNDEKVDIEISKEGKCTKVVIPKQPVESSYTVYFRGVGLRKNDMHGELFRFLDRAQIPASSKEKIFTTIVKGKSSARVISALLALDIDPDLMDAISEIVWANPDDVS</sequence>
<evidence type="ECO:0000259" key="5">
    <source>
        <dbReference type="Pfam" id="PF21365"/>
    </source>
</evidence>
<keyword evidence="2 6" id="KW-0378">Hydrolase</keyword>
<dbReference type="InterPro" id="IPR051816">
    <property type="entry name" value="Glycosyl_Hydrolase_31"/>
</dbReference>
<dbReference type="Gene3D" id="2.60.40.1180">
    <property type="entry name" value="Golgi alpha-mannosidase II"/>
    <property type="match status" value="2"/>
</dbReference>
<dbReference type="InterPro" id="IPR048395">
    <property type="entry name" value="Glyco_hydro_31_C"/>
</dbReference>
<evidence type="ECO:0000259" key="4">
    <source>
        <dbReference type="Pfam" id="PF17137"/>
    </source>
</evidence>
<comment type="caution">
    <text evidence="6">The sequence shown here is derived from an EMBL/GenBank/DDBJ whole genome shotgun (WGS) entry which is preliminary data.</text>
</comment>
<comment type="similarity">
    <text evidence="1 2">Belongs to the glycosyl hydrolase 31 family.</text>
</comment>
<name>A0A2T0WAI7_9LACT</name>